<feature type="transmembrane region" description="Helical" evidence="2">
    <location>
        <begin position="13"/>
        <end position="39"/>
    </location>
</feature>
<sequence length="512" mass="57482">MDFHMSEDMGEDIGFGSTIIAFVSVGFCLFILCASLWIYTVPEARYTIDRISFRLMIWSIVFGLGNDICYALTEPQFAIFKTYSVNCQIIMYFQLVTLAAVNYFITCIAINLMLSIRFAFNSLELRLERWYVGVSLFVAFFIPIIPAALGHFGADPVYDACYFTAPTTGQRVTNFVLDVYLWQTLSTLLACVSVSVTLFTLFQSGRATAKALLQKDHNDVMNEKDVQIASASDQSATSGCTVVRSLTSIWRFWKKDSNKPAGNYRLQDQFLSIAIRVSLYPIVLVIINVICTVGDLYLSARGGVHTRGEYALFIAYYVLYGGRNLFLAIIGIFVDPGLRRGLQVAWHVRRSERNRATTEYSTRDEEEDIDLASALASMPYSTEHNHFSIEDRALPSSRRQSCKDQADFTLSFHGVARDHLPKGMTNEVDVVEHATADEMGAETGRGIVSPIESLKLPLGSAERLPEAPAIDQGNQRGNEEHRPRGHARAEMERARRKKSADDQQLLDLLLRL</sequence>
<feature type="transmembrane region" description="Helical" evidence="2">
    <location>
        <begin position="51"/>
        <end position="73"/>
    </location>
</feature>
<comment type="caution">
    <text evidence="3">The sequence shown here is derived from an EMBL/GenBank/DDBJ whole genome shotgun (WGS) entry which is preliminary data.</text>
</comment>
<keyword evidence="2" id="KW-1133">Transmembrane helix</keyword>
<reference evidence="3" key="1">
    <citation type="submission" date="2023-02" db="EMBL/GenBank/DDBJ databases">
        <title>Identification and recombinant expression of a fungal hydrolase from Papiliotrema laurentii that hydrolyzes apple cutin and clears colloidal polyester polyurethane.</title>
        <authorList>
            <consortium name="DOE Joint Genome Institute"/>
            <person name="Roman V.A."/>
            <person name="Bojanowski C."/>
            <person name="Crable B.R."/>
            <person name="Wagner D.N."/>
            <person name="Hung C.S."/>
            <person name="Nadeau L.J."/>
            <person name="Schratz L."/>
            <person name="Haridas S."/>
            <person name="Pangilinan J."/>
            <person name="Lipzen A."/>
            <person name="Na H."/>
            <person name="Yan M."/>
            <person name="Ng V."/>
            <person name="Grigoriev I.V."/>
            <person name="Spatafora J.W."/>
            <person name="Barlow D."/>
            <person name="Biffinger J."/>
            <person name="Kelley-Loughnane N."/>
            <person name="Varaljay V.A."/>
            <person name="Crookes-Goodson W.J."/>
        </authorList>
    </citation>
    <scope>NUCLEOTIDE SEQUENCE</scope>
    <source>
        <strain evidence="3">5307AH</strain>
    </source>
</reference>
<dbReference type="Proteomes" id="UP001182556">
    <property type="component" value="Unassembled WGS sequence"/>
</dbReference>
<dbReference type="AlphaFoldDB" id="A0AAD9L6L1"/>
<protein>
    <submittedName>
        <fullName evidence="3">Uncharacterized protein</fullName>
    </submittedName>
</protein>
<feature type="compositionally biased region" description="Basic and acidic residues" evidence="1">
    <location>
        <begin position="477"/>
        <end position="493"/>
    </location>
</feature>
<accession>A0AAD9L6L1</accession>
<feature type="transmembrane region" description="Helical" evidence="2">
    <location>
        <begin position="130"/>
        <end position="149"/>
    </location>
</feature>
<feature type="transmembrane region" description="Helical" evidence="2">
    <location>
        <begin position="310"/>
        <end position="334"/>
    </location>
</feature>
<proteinExistence type="predicted"/>
<keyword evidence="2" id="KW-0812">Transmembrane</keyword>
<organism evidence="3 4">
    <name type="scientific">Papiliotrema laurentii</name>
    <name type="common">Cryptococcus laurentii</name>
    <dbReference type="NCBI Taxonomy" id="5418"/>
    <lineage>
        <taxon>Eukaryota</taxon>
        <taxon>Fungi</taxon>
        <taxon>Dikarya</taxon>
        <taxon>Basidiomycota</taxon>
        <taxon>Agaricomycotina</taxon>
        <taxon>Tremellomycetes</taxon>
        <taxon>Tremellales</taxon>
        <taxon>Rhynchogastremaceae</taxon>
        <taxon>Papiliotrema</taxon>
    </lineage>
</organism>
<feature type="region of interest" description="Disordered" evidence="1">
    <location>
        <begin position="467"/>
        <end position="501"/>
    </location>
</feature>
<feature type="transmembrane region" description="Helical" evidence="2">
    <location>
        <begin position="277"/>
        <end position="298"/>
    </location>
</feature>
<keyword evidence="4" id="KW-1185">Reference proteome</keyword>
<feature type="transmembrane region" description="Helical" evidence="2">
    <location>
        <begin position="93"/>
        <end position="118"/>
    </location>
</feature>
<gene>
    <name evidence="3" type="ORF">DB88DRAFT_490689</name>
</gene>
<feature type="transmembrane region" description="Helical" evidence="2">
    <location>
        <begin position="180"/>
        <end position="202"/>
    </location>
</feature>
<evidence type="ECO:0000256" key="1">
    <source>
        <dbReference type="SAM" id="MobiDB-lite"/>
    </source>
</evidence>
<evidence type="ECO:0000313" key="4">
    <source>
        <dbReference type="Proteomes" id="UP001182556"/>
    </source>
</evidence>
<evidence type="ECO:0000256" key="2">
    <source>
        <dbReference type="SAM" id="Phobius"/>
    </source>
</evidence>
<evidence type="ECO:0000313" key="3">
    <source>
        <dbReference type="EMBL" id="KAK1924504.1"/>
    </source>
</evidence>
<dbReference type="EMBL" id="JAODAN010000005">
    <property type="protein sequence ID" value="KAK1924504.1"/>
    <property type="molecule type" value="Genomic_DNA"/>
</dbReference>
<name>A0AAD9L6L1_PAPLA</name>
<keyword evidence="2" id="KW-0472">Membrane</keyword>